<dbReference type="RefSeq" id="WP_404745832.1">
    <property type="nucleotide sequence ID" value="NZ_JBJDQH010000002.1"/>
</dbReference>
<organism evidence="3 4">
    <name type="scientific">Streptomyces milbemycinicus</name>
    <dbReference type="NCBI Taxonomy" id="476552"/>
    <lineage>
        <taxon>Bacteria</taxon>
        <taxon>Bacillati</taxon>
        <taxon>Actinomycetota</taxon>
        <taxon>Actinomycetes</taxon>
        <taxon>Kitasatosporales</taxon>
        <taxon>Streptomycetaceae</taxon>
        <taxon>Streptomyces</taxon>
    </lineage>
</organism>
<comment type="caution">
    <text evidence="3">The sequence shown here is derived from an EMBL/GenBank/DDBJ whole genome shotgun (WGS) entry which is preliminary data.</text>
</comment>
<name>A0ABW8LGK0_9ACTN</name>
<protein>
    <submittedName>
        <fullName evidence="3">Uncharacterized protein</fullName>
    </submittedName>
</protein>
<feature type="transmembrane region" description="Helical" evidence="2">
    <location>
        <begin position="463"/>
        <end position="483"/>
    </location>
</feature>
<dbReference type="EMBL" id="JBJDQH010000002">
    <property type="protein sequence ID" value="MFK4264643.1"/>
    <property type="molecule type" value="Genomic_DNA"/>
</dbReference>
<feature type="compositionally biased region" description="Low complexity" evidence="1">
    <location>
        <begin position="657"/>
        <end position="669"/>
    </location>
</feature>
<proteinExistence type="predicted"/>
<accession>A0ABW8LGK0</accession>
<keyword evidence="4" id="KW-1185">Reference proteome</keyword>
<feature type="region of interest" description="Disordered" evidence="1">
    <location>
        <begin position="343"/>
        <end position="382"/>
    </location>
</feature>
<reference evidence="3 4" key="1">
    <citation type="submission" date="2024-11" db="EMBL/GenBank/DDBJ databases">
        <title>The Natural Products Discovery Center: Release of the First 8490 Sequenced Strains for Exploring Actinobacteria Biosynthetic Diversity.</title>
        <authorList>
            <person name="Kalkreuter E."/>
            <person name="Kautsar S.A."/>
            <person name="Yang D."/>
            <person name="Bader C.D."/>
            <person name="Teijaro C.N."/>
            <person name="Fluegel L."/>
            <person name="Davis C.M."/>
            <person name="Simpson J.R."/>
            <person name="Lauterbach L."/>
            <person name="Steele A.D."/>
            <person name="Gui C."/>
            <person name="Meng S."/>
            <person name="Li G."/>
            <person name="Viehrig K."/>
            <person name="Ye F."/>
            <person name="Su P."/>
            <person name="Kiefer A.F."/>
            <person name="Nichols A."/>
            <person name="Cepeda A.J."/>
            <person name="Yan W."/>
            <person name="Fan B."/>
            <person name="Jiang Y."/>
            <person name="Adhikari A."/>
            <person name="Zheng C.-J."/>
            <person name="Schuster L."/>
            <person name="Cowan T.M."/>
            <person name="Smanski M.J."/>
            <person name="Chevrette M.G."/>
            <person name="De Carvalho L.P.S."/>
            <person name="Shen B."/>
        </authorList>
    </citation>
    <scope>NUCLEOTIDE SEQUENCE [LARGE SCALE GENOMIC DNA]</scope>
    <source>
        <strain evidence="3 4">NPDC020863</strain>
    </source>
</reference>
<feature type="compositionally biased region" description="Polar residues" evidence="1">
    <location>
        <begin position="372"/>
        <end position="382"/>
    </location>
</feature>
<evidence type="ECO:0000313" key="3">
    <source>
        <dbReference type="EMBL" id="MFK4264643.1"/>
    </source>
</evidence>
<keyword evidence="2" id="KW-0472">Membrane</keyword>
<feature type="transmembrane region" description="Helical" evidence="2">
    <location>
        <begin position="495"/>
        <end position="521"/>
    </location>
</feature>
<evidence type="ECO:0000256" key="2">
    <source>
        <dbReference type="SAM" id="Phobius"/>
    </source>
</evidence>
<keyword evidence="2" id="KW-1133">Transmembrane helix</keyword>
<dbReference type="Proteomes" id="UP001620295">
    <property type="component" value="Unassembled WGS sequence"/>
</dbReference>
<evidence type="ECO:0000313" key="4">
    <source>
        <dbReference type="Proteomes" id="UP001620295"/>
    </source>
</evidence>
<feature type="compositionally biased region" description="Low complexity" evidence="1">
    <location>
        <begin position="349"/>
        <end position="371"/>
    </location>
</feature>
<feature type="region of interest" description="Disordered" evidence="1">
    <location>
        <begin position="652"/>
        <end position="726"/>
    </location>
</feature>
<sequence>MAAAKAAAVARIGSAESSGAAAVQTAVSGARSRVRAQAAAARAQVAAAHAATVAGMQTATTGAQTAMDNDSRASDQSVTAKQNDRLTALGELYTRTEQRMREAATHAGTLAIGEGNRRAEQYRAKMIHRDDNWWDGPLTDNRCKAQANAATSVGEAYRDELPKAVDEPIGDMNNARPEAEKTVRSVADDVRKTLDTVLKQSGKSLTEAHTQTLRGAEDAKRAALQGISQAVAAAEASLTQLQTSQTAAIRAQAAQQRQATERSATAAAAAIGKGVATARAGLDRGLKEFLRILGQDEVPDPEQLEEVLRGTGAQLDEQLENSAKGLRRQADRAATGLATTAERAAQGMSSTARAASGTAQQTASSAGQTLSRTASQTANGLRQVQQSYAETARAVQTGHQGAGRQVLEGLDKAYTELAGKFQQGADQQVKAVAEGLNKAVTQDIHPKIDEEAKKARDKVKPRWHTVLTILVVIVVVVALSIALGPMVIGAVTAGAAALGAGATAAGVIGVVVGGAIVGAAAGAVGQVVSNVLNGQPLLDGVVKAAIFGAVGGAVGGGASATVARTALSTGARVGVEMAVEVVTEVGLGALDAMISGQAYTWNDVLLGVVTTVAVTGVMAHPRVEAMTARVQASVAGGLRNLGIKVPELAGAVDTPDVDTPAAPRVDAPDAPSPTRPDASSPTPDSGGGPAGTPQPGRGPGGATSWDVSDIDPATGGAGSADGPVRPRDQDAAAAELRGALGSLGDRVDVTIDPDLPGRTVRVHYDIGEDGLITNVRMAAGPSATPTDIRLHAPTARTMLRYGGLSGRVRQLLRQVTDWVGIHGPPPVGTRAWEARLELRKLPNIIADRARAYADADPAARAELEAELASLIAQVDAHAATLKEWNLDPGRGYVAADDSPLPPEIPKTPEIAQIPESSRKILQDLRNAGLDIPPVLREHPSILRSIADDLQAMVGLRDLVENGRDLPGFIDENPYSLWVISQHPGALGEFFKLVNSGRSLPEVVTSNKDLWELIASRPGAPYQLCRLVNDGFELPPALTRNLDLFRMVAADPEAMEGLFRLLRRSTDSLDEVTQYRLISALEKHGSSIFPLFYGADSGVNRLNTESMKALVRALNRFPVGMDGLPRVLNLIARGDVKSQLPGALGEIRIADRLQQQIPDGYTVSMGNLIHGAGAGDLVVKNQSGDVVQIVEVKSYDWTRYTPSEQRGKAENFAEQRSKMIDRYAQYLGLPRADVEAMYTMVIIGVDLPPALLSSLAQHGIYPDQDLGGVPSRLPVRDP</sequence>
<keyword evidence="2" id="KW-0812">Transmembrane</keyword>
<gene>
    <name evidence="3" type="ORF">ACI2L5_06840</name>
</gene>
<evidence type="ECO:0000256" key="1">
    <source>
        <dbReference type="SAM" id="MobiDB-lite"/>
    </source>
</evidence>